<feature type="compositionally biased region" description="Basic and acidic residues" evidence="1">
    <location>
        <begin position="1"/>
        <end position="26"/>
    </location>
</feature>
<evidence type="ECO:0000256" key="1">
    <source>
        <dbReference type="SAM" id="MobiDB-lite"/>
    </source>
</evidence>
<protein>
    <submittedName>
        <fullName evidence="2">Uncharacterized protein</fullName>
    </submittedName>
</protein>
<gene>
    <name evidence="2" type="ORF">Aple_013170</name>
</gene>
<reference evidence="2 3" key="1">
    <citation type="submission" date="2019-10" db="EMBL/GenBank/DDBJ databases">
        <title>Whole genome shotgun sequence of Acrocarpospora pleiomorpha NBRC 16267.</title>
        <authorList>
            <person name="Ichikawa N."/>
            <person name="Kimura A."/>
            <person name="Kitahashi Y."/>
            <person name="Komaki H."/>
            <person name="Oguchi A."/>
        </authorList>
    </citation>
    <scope>NUCLEOTIDE SEQUENCE [LARGE SCALE GENOMIC DNA]</scope>
    <source>
        <strain evidence="2 3">NBRC 16267</strain>
    </source>
</reference>
<feature type="region of interest" description="Disordered" evidence="1">
    <location>
        <begin position="1"/>
        <end position="28"/>
    </location>
</feature>
<sequence>MENAVAHRAEHCRAEGAHPARADNDQSSHNGLLCRLGFPFYGTLSARPRTAGERHFHKGPLDHREYRFASGS</sequence>
<keyword evidence="3" id="KW-1185">Reference proteome</keyword>
<evidence type="ECO:0000313" key="3">
    <source>
        <dbReference type="Proteomes" id="UP000377595"/>
    </source>
</evidence>
<comment type="caution">
    <text evidence="2">The sequence shown here is derived from an EMBL/GenBank/DDBJ whole genome shotgun (WGS) entry which is preliminary data.</text>
</comment>
<accession>A0A5M3XCC6</accession>
<dbReference type="AlphaFoldDB" id="A0A5M3XCC6"/>
<dbReference type="EMBL" id="BLAF01000007">
    <property type="protein sequence ID" value="GES18422.1"/>
    <property type="molecule type" value="Genomic_DNA"/>
</dbReference>
<proteinExistence type="predicted"/>
<organism evidence="2 3">
    <name type="scientific">Acrocarpospora pleiomorpha</name>
    <dbReference type="NCBI Taxonomy" id="90975"/>
    <lineage>
        <taxon>Bacteria</taxon>
        <taxon>Bacillati</taxon>
        <taxon>Actinomycetota</taxon>
        <taxon>Actinomycetes</taxon>
        <taxon>Streptosporangiales</taxon>
        <taxon>Streptosporangiaceae</taxon>
        <taxon>Acrocarpospora</taxon>
    </lineage>
</organism>
<evidence type="ECO:0000313" key="2">
    <source>
        <dbReference type="EMBL" id="GES18422.1"/>
    </source>
</evidence>
<dbReference type="Proteomes" id="UP000377595">
    <property type="component" value="Unassembled WGS sequence"/>
</dbReference>
<name>A0A5M3XCC6_9ACTN</name>